<accession>A0ACB9QUN1</accession>
<keyword evidence="2" id="KW-1185">Reference proteome</keyword>
<protein>
    <submittedName>
        <fullName evidence="1">Uncharacterized protein</fullName>
    </submittedName>
</protein>
<reference evidence="2" key="1">
    <citation type="journal article" date="2023" name="Front. Plant Sci.">
        <title>Chromosomal-level genome assembly of Melastoma candidum provides insights into trichome evolution.</title>
        <authorList>
            <person name="Zhong Y."/>
            <person name="Wu W."/>
            <person name="Sun C."/>
            <person name="Zou P."/>
            <person name="Liu Y."/>
            <person name="Dai S."/>
            <person name="Zhou R."/>
        </authorList>
    </citation>
    <scope>NUCLEOTIDE SEQUENCE [LARGE SCALE GENOMIC DNA]</scope>
</reference>
<evidence type="ECO:0000313" key="2">
    <source>
        <dbReference type="Proteomes" id="UP001057402"/>
    </source>
</evidence>
<proteinExistence type="predicted"/>
<evidence type="ECO:0000313" key="1">
    <source>
        <dbReference type="EMBL" id="KAI4370365.1"/>
    </source>
</evidence>
<name>A0ACB9QUN1_9MYRT</name>
<gene>
    <name evidence="1" type="ORF">MLD38_018724</name>
</gene>
<dbReference type="Proteomes" id="UP001057402">
    <property type="component" value="Chromosome 5"/>
</dbReference>
<dbReference type="EMBL" id="CM042884">
    <property type="protein sequence ID" value="KAI4370365.1"/>
    <property type="molecule type" value="Genomic_DNA"/>
</dbReference>
<comment type="caution">
    <text evidence="1">The sequence shown here is derived from an EMBL/GenBank/DDBJ whole genome shotgun (WGS) entry which is preliminary data.</text>
</comment>
<organism evidence="1 2">
    <name type="scientific">Melastoma candidum</name>
    <dbReference type="NCBI Taxonomy" id="119954"/>
    <lineage>
        <taxon>Eukaryota</taxon>
        <taxon>Viridiplantae</taxon>
        <taxon>Streptophyta</taxon>
        <taxon>Embryophyta</taxon>
        <taxon>Tracheophyta</taxon>
        <taxon>Spermatophyta</taxon>
        <taxon>Magnoliopsida</taxon>
        <taxon>eudicotyledons</taxon>
        <taxon>Gunneridae</taxon>
        <taxon>Pentapetalae</taxon>
        <taxon>rosids</taxon>
        <taxon>malvids</taxon>
        <taxon>Myrtales</taxon>
        <taxon>Melastomataceae</taxon>
        <taxon>Melastomatoideae</taxon>
        <taxon>Melastomateae</taxon>
        <taxon>Melastoma</taxon>
    </lineage>
</organism>
<sequence>MAAISPNGRFIAAAAFTADVKVWEILYTKDGSVKEVTKVMQLNGHKSAVKWLCFTPNSDRVITTSKDGSMRIWNINVAFVLKLERFWTRRRKLADGDITGLCWTPSSIPIGEGKGIVLATAGVDKKVKLWAAPALQNS</sequence>